<dbReference type="SUPFAM" id="SSF50341">
    <property type="entry name" value="CheW-like"/>
    <property type="match status" value="1"/>
</dbReference>
<evidence type="ECO:0000256" key="6">
    <source>
        <dbReference type="ARBA" id="ARBA00022777"/>
    </source>
</evidence>
<dbReference type="PRINTS" id="PR00344">
    <property type="entry name" value="BCTRLSENSOR"/>
</dbReference>
<dbReference type="PROSITE" id="PS50110">
    <property type="entry name" value="RESPONSE_REGULATORY"/>
    <property type="match status" value="1"/>
</dbReference>
<feature type="modified residue" description="Phosphohistidine" evidence="9">
    <location>
        <position position="1413"/>
    </location>
</feature>
<dbReference type="GO" id="GO:0005737">
    <property type="term" value="C:cytoplasm"/>
    <property type="evidence" value="ECO:0007669"/>
    <property type="project" value="InterPro"/>
</dbReference>
<comment type="catalytic activity">
    <reaction evidence="1">
        <text>ATP + protein L-histidine = ADP + protein N-phospho-L-histidine.</text>
        <dbReference type="EC" id="2.7.13.3"/>
    </reaction>
</comment>
<dbReference type="Gene3D" id="3.40.50.2300">
    <property type="match status" value="1"/>
</dbReference>
<dbReference type="InterPro" id="IPR002545">
    <property type="entry name" value="CheW-lke_dom"/>
</dbReference>
<dbReference type="SMART" id="SM00073">
    <property type="entry name" value="HPT"/>
    <property type="match status" value="3"/>
</dbReference>
<evidence type="ECO:0000256" key="5">
    <source>
        <dbReference type="ARBA" id="ARBA00022679"/>
    </source>
</evidence>
<evidence type="ECO:0000256" key="2">
    <source>
        <dbReference type="ARBA" id="ARBA00012438"/>
    </source>
</evidence>
<keyword evidence="4 10" id="KW-0597">Phosphoprotein</keyword>
<accession>A0A1Y0EP67</accession>
<evidence type="ECO:0000259" key="13">
    <source>
        <dbReference type="PROSITE" id="PS50109"/>
    </source>
</evidence>
<feature type="coiled-coil region" evidence="11">
    <location>
        <begin position="1563"/>
        <end position="1597"/>
    </location>
</feature>
<dbReference type="Pfam" id="PF02518">
    <property type="entry name" value="HATPase_c"/>
    <property type="match status" value="1"/>
</dbReference>
<keyword evidence="17" id="KW-1185">Reference proteome</keyword>
<dbReference type="GO" id="GO:0006935">
    <property type="term" value="P:chemotaxis"/>
    <property type="evidence" value="ECO:0007669"/>
    <property type="project" value="InterPro"/>
</dbReference>
<dbReference type="InterPro" id="IPR011006">
    <property type="entry name" value="CheY-like_superfamily"/>
</dbReference>
<feature type="modified residue" description="4-aspartylphosphate" evidence="10">
    <location>
        <position position="2068"/>
    </location>
</feature>
<feature type="domain" description="HPt" evidence="15">
    <location>
        <begin position="687"/>
        <end position="791"/>
    </location>
</feature>
<dbReference type="PANTHER" id="PTHR43395">
    <property type="entry name" value="SENSOR HISTIDINE KINASE CHEA"/>
    <property type="match status" value="1"/>
</dbReference>
<evidence type="ECO:0000259" key="14">
    <source>
        <dbReference type="PROSITE" id="PS50110"/>
    </source>
</evidence>
<dbReference type="InterPro" id="IPR036061">
    <property type="entry name" value="CheW-like_dom_sf"/>
</dbReference>
<name>A0A1Y0EP67_9BURK</name>
<dbReference type="Gene3D" id="3.30.565.10">
    <property type="entry name" value="Histidine kinase-like ATPase, C-terminal domain"/>
    <property type="match status" value="1"/>
</dbReference>
<dbReference type="InterPro" id="IPR005467">
    <property type="entry name" value="His_kinase_dom"/>
</dbReference>
<feature type="region of interest" description="Disordered" evidence="12">
    <location>
        <begin position="595"/>
        <end position="615"/>
    </location>
</feature>
<dbReference type="Pfam" id="PF26379">
    <property type="entry name" value="FimL_2nd"/>
    <property type="match status" value="1"/>
</dbReference>
<dbReference type="GO" id="GO:0000155">
    <property type="term" value="F:phosphorelay sensor kinase activity"/>
    <property type="evidence" value="ECO:0007669"/>
    <property type="project" value="InterPro"/>
</dbReference>
<dbReference type="Gene3D" id="1.20.120.160">
    <property type="entry name" value="HPT domain"/>
    <property type="match status" value="3"/>
</dbReference>
<evidence type="ECO:0000256" key="12">
    <source>
        <dbReference type="SAM" id="MobiDB-lite"/>
    </source>
</evidence>
<organism evidence="16 17">
    <name type="scientific">Comamonas serinivorans</name>
    <dbReference type="NCBI Taxonomy" id="1082851"/>
    <lineage>
        <taxon>Bacteria</taxon>
        <taxon>Pseudomonadati</taxon>
        <taxon>Pseudomonadota</taxon>
        <taxon>Betaproteobacteria</taxon>
        <taxon>Burkholderiales</taxon>
        <taxon>Comamonadaceae</taxon>
        <taxon>Comamonas</taxon>
    </lineage>
</organism>
<feature type="domain" description="HPt" evidence="15">
    <location>
        <begin position="1098"/>
        <end position="1200"/>
    </location>
</feature>
<evidence type="ECO:0000256" key="3">
    <source>
        <dbReference type="ARBA" id="ARBA00021495"/>
    </source>
</evidence>
<dbReference type="Pfam" id="PF01627">
    <property type="entry name" value="Hpt"/>
    <property type="match status" value="3"/>
</dbReference>
<feature type="domain" description="HPt" evidence="15">
    <location>
        <begin position="1366"/>
        <end position="1468"/>
    </location>
</feature>
<dbReference type="CDD" id="cd17546">
    <property type="entry name" value="REC_hyHK_CKI1_RcsC-like"/>
    <property type="match status" value="1"/>
</dbReference>
<evidence type="ECO:0000259" key="15">
    <source>
        <dbReference type="PROSITE" id="PS50894"/>
    </source>
</evidence>
<dbReference type="SUPFAM" id="SSF55874">
    <property type="entry name" value="ATPase domain of HSP90 chaperone/DNA topoisomerase II/histidine kinase"/>
    <property type="match status" value="1"/>
</dbReference>
<dbReference type="InterPro" id="IPR036641">
    <property type="entry name" value="HPT_dom_sf"/>
</dbReference>
<dbReference type="EC" id="2.7.13.3" evidence="2"/>
<dbReference type="EMBL" id="CP021455">
    <property type="protein sequence ID" value="ARU05258.1"/>
    <property type="molecule type" value="Genomic_DNA"/>
</dbReference>
<dbReference type="SMART" id="SM00260">
    <property type="entry name" value="CheW"/>
    <property type="match status" value="1"/>
</dbReference>
<dbReference type="Proteomes" id="UP000196138">
    <property type="component" value="Chromosome"/>
</dbReference>
<evidence type="ECO:0000313" key="17">
    <source>
        <dbReference type="Proteomes" id="UP000196138"/>
    </source>
</evidence>
<feature type="domain" description="Response regulatory" evidence="14">
    <location>
        <begin position="2019"/>
        <end position="2135"/>
    </location>
</feature>
<dbReference type="Pfam" id="PF01584">
    <property type="entry name" value="CheW"/>
    <property type="match status" value="1"/>
</dbReference>
<feature type="modified residue" description="Phosphohistidine" evidence="9">
    <location>
        <position position="1144"/>
    </location>
</feature>
<gene>
    <name evidence="16" type="ORF">CCO03_11720</name>
</gene>
<keyword evidence="5" id="KW-0808">Transferase</keyword>
<dbReference type="SUPFAM" id="SSF52172">
    <property type="entry name" value="CheY-like"/>
    <property type="match status" value="1"/>
</dbReference>
<dbReference type="CDD" id="cd00088">
    <property type="entry name" value="HPT"/>
    <property type="match status" value="2"/>
</dbReference>
<evidence type="ECO:0000256" key="11">
    <source>
        <dbReference type="SAM" id="Coils"/>
    </source>
</evidence>
<evidence type="ECO:0000256" key="4">
    <source>
        <dbReference type="ARBA" id="ARBA00022553"/>
    </source>
</evidence>
<dbReference type="InterPro" id="IPR051315">
    <property type="entry name" value="Bact_Chemotaxis_CheA"/>
</dbReference>
<reference evidence="16 17" key="1">
    <citation type="submission" date="2017-05" db="EMBL/GenBank/DDBJ databases">
        <authorList>
            <person name="Song R."/>
            <person name="Chenine A.L."/>
            <person name="Ruprecht R.M."/>
        </authorList>
    </citation>
    <scope>NUCLEOTIDE SEQUENCE [LARGE SCALE GENOMIC DNA]</scope>
    <source>
        <strain evidence="16 17">DSM 26136</strain>
    </source>
</reference>
<evidence type="ECO:0000256" key="9">
    <source>
        <dbReference type="PROSITE-ProRule" id="PRU00110"/>
    </source>
</evidence>
<evidence type="ECO:0000313" key="16">
    <source>
        <dbReference type="EMBL" id="ARU05258.1"/>
    </source>
</evidence>
<sequence length="2144" mass="230764">MPSQVPEQGSRVSASPTDISALAWVADEVTKSLESSGKALKRYLKDTEAARGTDLASVDDGQLRLARQHIHQAVGAMEMVGYGHAAMVLKGMEAVVQQFVAHPDRCDKAAVKAVERAGFALTEYLGQVLAGRSVSPLTLFPQYKDVQELAGADRIHPADLWPQDWRWADVDLPVSGDALAYVPAVRTRMDHEVLRVMRKGSSRAAGELSTVSQGLAHGESDRLNQRFWSISAGFFDALSARLIPADLYAKRAASRVLLQFASLAKGSAVVSERLAHDLLFFCAQAGPVSRPDLVMLTAVRRAYRLPASLPVDYTRVRFGQFDPALLVQARKRIESLKETWSAFASGEVKRARAAADQLGLVADSLAELCPGATRLVEELRAVQQATAQAASAPDAELAMEVATVVLFLEATFDDFDLDDPRLQGRTEELAERLHTVQEGQHALPIAGWMEELYRRVSDRQTMGTVVGELRANLDEVEGHLDQFLRNPTEVGQLTEVSPLLTQMRGVLSVLGVNQAAQAVEHMRHVVDGFIAEAEERKAQDQDLTGLASPAQIESLGNSMGVLGLMVDMLNYQHALAKKLFVFDAESGELRAIMGREVDGDDADDGGEDLRVPDVPALTDVSPAGLEALAQQAALADQPELAASAQQAAKAAALDDPEALAQALEKVEQLTAPVTQPAPLSAATAPAEDIEDEDLKDIFLDEARDVVAQGQAAVVALTDAPSDQDLLGDLRRAFHTLKGSSRMVGLNEFGEAAWSLEQLLNVWRAENRPATPELRDLCQQALTGFGDWVEDIATGQHGRWSAAPFRFSADAMRNEGQYEPLSIQGSTALPDTELMSFESAPQAVAEPLEPMLVFDGLSLDVGEVAASDLAPVEAVAFEPPADPEPQSVVDLNLASAEVEVVELDVLALDEASLDGPLDLQDAQGVTVEVVDASVLTLTPDEVEDEGEAEPASAAAPQAPGLSLVGLELPSLDLPPLDDGLDFAEEAAPKSDLRQAARAGIDFDVGEESVPAVNTQQEYLQTQPPPASLPSFDLSRLNLPDLELDLGDAKHSIDLGDSDFAAVDAEQDASALLDLDFAELQDMPTETMFAAPGAMRNVGGLQISEALYNVYLGEAEEWSKALDQALFQLSHGVDTTVHELAIARAHSLAGSSATVGFEALSHLARAMEHALQRLLAHGDHSKSQMQTLVRGSEQVSYLLHQFAAGFLKTPDAGVLAAVEALDPPPAVVRADAIALETGPASLADPIVPAVTPPAAVAPGSDGDEAQKAAAEVTPEPVSPVDVVEVAAVAASAEAPVLTESPAVPAPAVTPDEPRAVPAVSTPEPRVATPSLLVPGIHALADTGLGLGQTPQAVTVSEDSVAEDDFDVEDAFDADLFPIFEEEATDLFPALASALREWVAKPEDPAPRGQVLRALHTLKGSARLAGAMRLGELAHRMESDIEALGQDEHDQASIESMLGELDNLEALFEKSQARAAQGARPNDENADTAQPAEEAAEAQTPETPQAQTPAGEPVDLNDIAEPAPLVLSNDRAKSNQAVRVRSQLLDRLVNEAGEVTISRTRMENKLHQLRTSVKDITGNLDRLRRQLRDMELQTETQMQSRLQQTKDTSQNFDPLEFDRFTRVQEITRSMAESVDDISTLQRTLQRSVETVEDDLAAQASMTRSLQQNLLRTRMMEFETLSERLYRVVRQASKESGKQVKLDIAGGTIEIDRSMLERMTPAFEHLLRNSVVHGIERPDERRRKGKEATGTITIVVTQAANDVAVEIRDDGAGLNAAAIREKAVARGLIAADHPLTPVEVGQLIFAPGFSTAEHVTELAGRGVGMDVVRNEVQSLGGRIETRYAADQGSSFKLVLPLTTAMTQVVMVRVGDTVVGVPSSVVEIVRNLTRDELVAAYQAGQYVYNQDKLDFYWGGALLQDSPRSLDQADKGLPLVIFRSASQRIAVHVDEVVGNHEVVVKNLGSQLSRMPGLAAMTVLPEGDVALVYNPVALASVYGAKAKAMTVALDAPLHLLPKSGQDEPALVLVVDDSITVRRVTQRFLQREGFRVELANDGLQALDKLRTERPAVVLSDIEMPRMDGFDLLRNIRNDAALKDLPVIMITSRIAEKHREHAAELGANHYLGKPYSEDTLLALVRDYAKAEQERSLA</sequence>
<feature type="region of interest" description="Disordered" evidence="12">
    <location>
        <begin position="1251"/>
        <end position="1271"/>
    </location>
</feature>
<dbReference type="FunFam" id="3.30.565.10:FF:000016">
    <property type="entry name" value="Chemotaxis protein CheA, putative"/>
    <property type="match status" value="1"/>
</dbReference>
<keyword evidence="7" id="KW-0902">Two-component regulatory system</keyword>
<dbReference type="InterPro" id="IPR003594">
    <property type="entry name" value="HATPase_dom"/>
</dbReference>
<dbReference type="Gene3D" id="2.30.30.40">
    <property type="entry name" value="SH3 Domains"/>
    <property type="match status" value="1"/>
</dbReference>
<keyword evidence="11" id="KW-0175">Coiled coil</keyword>
<feature type="domain" description="Histidine kinase" evidence="13">
    <location>
        <begin position="1622"/>
        <end position="1855"/>
    </location>
</feature>
<dbReference type="InterPro" id="IPR058661">
    <property type="entry name" value="FimL_2nd"/>
</dbReference>
<dbReference type="InterPro" id="IPR004358">
    <property type="entry name" value="Sig_transdc_His_kin-like_C"/>
</dbReference>
<dbReference type="SMART" id="SM01231">
    <property type="entry name" value="H-kinase_dim"/>
    <property type="match status" value="1"/>
</dbReference>
<dbReference type="PANTHER" id="PTHR43395:SF8">
    <property type="entry name" value="HISTIDINE KINASE"/>
    <property type="match status" value="1"/>
</dbReference>
<comment type="function">
    <text evidence="8">Involved in the transmission of sensory signals from the chemoreceptors to the flagellar motors. CheA is autophosphorylated; it can transfer its phosphate group to either CheB or CheY.</text>
</comment>
<dbReference type="InterPro" id="IPR001789">
    <property type="entry name" value="Sig_transdc_resp-reg_receiver"/>
</dbReference>
<feature type="modified residue" description="Phosphohistidine" evidence="9">
    <location>
        <position position="734"/>
    </location>
</feature>
<evidence type="ECO:0000256" key="8">
    <source>
        <dbReference type="ARBA" id="ARBA00035100"/>
    </source>
</evidence>
<feature type="region of interest" description="Disordered" evidence="12">
    <location>
        <begin position="1469"/>
        <end position="1514"/>
    </location>
</feature>
<keyword evidence="6" id="KW-0418">Kinase</keyword>
<dbReference type="SUPFAM" id="SSF47226">
    <property type="entry name" value="Histidine-containing phosphotransfer domain, HPT domain"/>
    <property type="match status" value="4"/>
</dbReference>
<evidence type="ECO:0000256" key="10">
    <source>
        <dbReference type="PROSITE-ProRule" id="PRU00169"/>
    </source>
</evidence>
<dbReference type="SMART" id="SM00387">
    <property type="entry name" value="HATPase_c"/>
    <property type="match status" value="1"/>
</dbReference>
<dbReference type="InterPro" id="IPR008207">
    <property type="entry name" value="Sig_transdc_His_kin_Hpt_dom"/>
</dbReference>
<evidence type="ECO:0000256" key="7">
    <source>
        <dbReference type="ARBA" id="ARBA00023012"/>
    </source>
</evidence>
<dbReference type="InterPro" id="IPR036890">
    <property type="entry name" value="HATPase_C_sf"/>
</dbReference>
<protein>
    <recommendedName>
        <fullName evidence="3">Chemotaxis protein CheA</fullName>
        <ecNumber evidence="2">2.7.13.3</ecNumber>
    </recommendedName>
</protein>
<dbReference type="InterPro" id="IPR004105">
    <property type="entry name" value="CheA-like_dim"/>
</dbReference>
<evidence type="ECO:0000256" key="1">
    <source>
        <dbReference type="ARBA" id="ARBA00000085"/>
    </source>
</evidence>
<feature type="compositionally biased region" description="Low complexity" evidence="12">
    <location>
        <begin position="1485"/>
        <end position="1507"/>
    </location>
</feature>
<dbReference type="RefSeq" id="WP_087281238.1">
    <property type="nucleotide sequence ID" value="NZ_CP021455.1"/>
</dbReference>
<dbReference type="SMART" id="SM00448">
    <property type="entry name" value="REC"/>
    <property type="match status" value="1"/>
</dbReference>
<dbReference type="PROSITE" id="PS50109">
    <property type="entry name" value="HIS_KIN"/>
    <property type="match status" value="1"/>
</dbReference>
<dbReference type="OrthoDB" id="9803176at2"/>
<dbReference type="KEGG" id="cser:CCO03_11720"/>
<dbReference type="Pfam" id="PF00072">
    <property type="entry name" value="Response_reg"/>
    <property type="match status" value="1"/>
</dbReference>
<dbReference type="PROSITE" id="PS50894">
    <property type="entry name" value="HPT"/>
    <property type="match status" value="3"/>
</dbReference>
<proteinExistence type="predicted"/>